<feature type="signal peptide" evidence="6">
    <location>
        <begin position="1"/>
        <end position="20"/>
    </location>
</feature>
<reference evidence="8" key="2">
    <citation type="submission" date="2025-08" db="UniProtKB">
        <authorList>
            <consortium name="Ensembl"/>
        </authorList>
    </citation>
    <scope>IDENTIFICATION</scope>
</reference>
<dbReference type="GO" id="GO:0006270">
    <property type="term" value="P:DNA replication initiation"/>
    <property type="evidence" value="ECO:0007669"/>
    <property type="project" value="TreeGrafter"/>
</dbReference>
<keyword evidence="5" id="KW-0539">Nucleus</keyword>
<dbReference type="Ensembl" id="ENSTGET00000033079.1">
    <property type="protein sequence ID" value="ENSTGEP00000027761.1"/>
    <property type="gene ID" value="ENSTGEG00000022385.1"/>
</dbReference>
<comment type="subcellular location">
    <subcellularLocation>
        <location evidence="1">Nucleus</location>
    </subcellularLocation>
</comment>
<reference evidence="8" key="1">
    <citation type="submission" date="2018-05" db="EMBL/GenBank/DDBJ databases">
        <title>Whole genome of Theropithecus gelada.</title>
        <authorList>
            <person name="Chiou K.L."/>
            <person name="Snyder-Mackler N."/>
        </authorList>
    </citation>
    <scope>NUCLEOTIDE SEQUENCE [LARGE SCALE GENOMIC DNA]</scope>
</reference>
<dbReference type="InterPro" id="IPR007185">
    <property type="entry name" value="DNA_pol_a/d/e_bsu"/>
</dbReference>
<evidence type="ECO:0000259" key="7">
    <source>
        <dbReference type="Pfam" id="PF04042"/>
    </source>
</evidence>
<evidence type="ECO:0000313" key="8">
    <source>
        <dbReference type="Ensembl" id="ENSTGEP00000027761.1"/>
    </source>
</evidence>
<proteinExistence type="inferred from homology"/>
<comment type="similarity">
    <text evidence="2">Belongs to the DNA polymerase alpha subunit B family.</text>
</comment>
<dbReference type="Proteomes" id="UP000694411">
    <property type="component" value="Chromosome 14"/>
</dbReference>
<evidence type="ECO:0000256" key="2">
    <source>
        <dbReference type="ARBA" id="ARBA00007299"/>
    </source>
</evidence>
<reference evidence="8" key="3">
    <citation type="submission" date="2025-09" db="UniProtKB">
        <authorList>
            <consortium name="Ensembl"/>
        </authorList>
    </citation>
    <scope>IDENTIFICATION</scope>
</reference>
<dbReference type="InterPro" id="IPR016722">
    <property type="entry name" value="DNA_pol_alpha_bsu"/>
</dbReference>
<keyword evidence="6" id="KW-0732">Signal</keyword>
<name>A0A8D2G0M2_THEGE</name>
<evidence type="ECO:0000256" key="1">
    <source>
        <dbReference type="ARBA" id="ARBA00004123"/>
    </source>
</evidence>
<protein>
    <recommendedName>
        <fullName evidence="3">DNA polymerase alpha subunit B</fullName>
    </recommendedName>
</protein>
<evidence type="ECO:0000256" key="5">
    <source>
        <dbReference type="ARBA" id="ARBA00023242"/>
    </source>
</evidence>
<keyword evidence="9" id="KW-1185">Reference proteome</keyword>
<keyword evidence="4" id="KW-0235">DNA replication</keyword>
<dbReference type="PANTHER" id="PTHR23061">
    <property type="entry name" value="DNA POLYMERASE 2 ALPHA 70 KDA SUBUNIT"/>
    <property type="match status" value="1"/>
</dbReference>
<dbReference type="FunFam" id="3.60.21.60:FF:000003">
    <property type="entry name" value="DNA polymerase alpha subunit B"/>
    <property type="match status" value="1"/>
</dbReference>
<dbReference type="Pfam" id="PF04042">
    <property type="entry name" value="DNA_pol_E_B"/>
    <property type="match status" value="1"/>
</dbReference>
<dbReference type="GO" id="GO:0005658">
    <property type="term" value="C:alpha DNA polymerase:primase complex"/>
    <property type="evidence" value="ECO:0007669"/>
    <property type="project" value="TreeGrafter"/>
</dbReference>
<organism evidence="8 9">
    <name type="scientific">Theropithecus gelada</name>
    <name type="common">Gelada baboon</name>
    <dbReference type="NCBI Taxonomy" id="9565"/>
    <lineage>
        <taxon>Eukaryota</taxon>
        <taxon>Metazoa</taxon>
        <taxon>Chordata</taxon>
        <taxon>Craniata</taxon>
        <taxon>Vertebrata</taxon>
        <taxon>Euteleostomi</taxon>
        <taxon>Mammalia</taxon>
        <taxon>Eutheria</taxon>
        <taxon>Euarchontoglires</taxon>
        <taxon>Primates</taxon>
        <taxon>Haplorrhini</taxon>
        <taxon>Catarrhini</taxon>
        <taxon>Cercopithecidae</taxon>
        <taxon>Cercopithecinae</taxon>
        <taxon>Theropithecus</taxon>
    </lineage>
</organism>
<dbReference type="GO" id="GO:0003677">
    <property type="term" value="F:DNA binding"/>
    <property type="evidence" value="ECO:0007669"/>
    <property type="project" value="InterPro"/>
</dbReference>
<sequence length="201" mass="22622">TQPHSLFSLFCLFFCHTSSGSHLVFVPSLRDVHHEPVYPQPPFSYSDLSREDKKQVQFVSEPCSLSINGVIFGLTSTDLLFHLGAEEISSSSGTSDRFSRILKHILTQRSYYPLYPPQEDMAIDYETFYVYAQLPVTPDVLIIPSELRYFVKDVLGCVCVNPGRLTKGQVGGTFARLYLRRPAVDGVERQSPCVAVQVVRI</sequence>
<dbReference type="Gene3D" id="3.60.21.60">
    <property type="match status" value="2"/>
</dbReference>
<feature type="chain" id="PRO_5034291292" description="DNA polymerase alpha subunit B" evidence="6">
    <location>
        <begin position="21"/>
        <end position="201"/>
    </location>
</feature>
<evidence type="ECO:0000256" key="6">
    <source>
        <dbReference type="SAM" id="SignalP"/>
    </source>
</evidence>
<accession>A0A8D2G0M2</accession>
<evidence type="ECO:0000256" key="4">
    <source>
        <dbReference type="ARBA" id="ARBA00022705"/>
    </source>
</evidence>
<evidence type="ECO:0000313" key="9">
    <source>
        <dbReference type="Proteomes" id="UP000694411"/>
    </source>
</evidence>
<feature type="domain" description="DNA polymerase alpha/delta/epsilon subunit B" evidence="7">
    <location>
        <begin position="17"/>
        <end position="152"/>
    </location>
</feature>
<dbReference type="PANTHER" id="PTHR23061:SF12">
    <property type="entry name" value="DNA POLYMERASE ALPHA SUBUNIT B"/>
    <property type="match status" value="1"/>
</dbReference>
<dbReference type="AlphaFoldDB" id="A0A8D2G0M2"/>
<evidence type="ECO:0000256" key="3">
    <source>
        <dbReference type="ARBA" id="ARBA00018596"/>
    </source>
</evidence>